<evidence type="ECO:0008006" key="4">
    <source>
        <dbReference type="Google" id="ProtNLM"/>
    </source>
</evidence>
<feature type="compositionally biased region" description="Polar residues" evidence="1">
    <location>
        <begin position="1"/>
        <end position="10"/>
    </location>
</feature>
<dbReference type="EMBL" id="BQNB010012939">
    <property type="protein sequence ID" value="GJT09824.1"/>
    <property type="molecule type" value="Genomic_DNA"/>
</dbReference>
<evidence type="ECO:0000313" key="2">
    <source>
        <dbReference type="EMBL" id="GJT09824.1"/>
    </source>
</evidence>
<evidence type="ECO:0000256" key="1">
    <source>
        <dbReference type="SAM" id="MobiDB-lite"/>
    </source>
</evidence>
<comment type="caution">
    <text evidence="2">The sequence shown here is derived from an EMBL/GenBank/DDBJ whole genome shotgun (WGS) entry which is preliminary data.</text>
</comment>
<gene>
    <name evidence="2" type="ORF">Tco_0856866</name>
</gene>
<reference evidence="2" key="2">
    <citation type="submission" date="2022-01" db="EMBL/GenBank/DDBJ databases">
        <authorList>
            <person name="Yamashiro T."/>
            <person name="Shiraishi A."/>
            <person name="Satake H."/>
            <person name="Nakayama K."/>
        </authorList>
    </citation>
    <scope>NUCLEOTIDE SEQUENCE</scope>
</reference>
<organism evidence="2 3">
    <name type="scientific">Tanacetum coccineum</name>
    <dbReference type="NCBI Taxonomy" id="301880"/>
    <lineage>
        <taxon>Eukaryota</taxon>
        <taxon>Viridiplantae</taxon>
        <taxon>Streptophyta</taxon>
        <taxon>Embryophyta</taxon>
        <taxon>Tracheophyta</taxon>
        <taxon>Spermatophyta</taxon>
        <taxon>Magnoliopsida</taxon>
        <taxon>eudicotyledons</taxon>
        <taxon>Gunneridae</taxon>
        <taxon>Pentapetalae</taxon>
        <taxon>asterids</taxon>
        <taxon>campanulids</taxon>
        <taxon>Asterales</taxon>
        <taxon>Asteraceae</taxon>
        <taxon>Asteroideae</taxon>
        <taxon>Anthemideae</taxon>
        <taxon>Anthemidinae</taxon>
        <taxon>Tanacetum</taxon>
    </lineage>
</organism>
<feature type="region of interest" description="Disordered" evidence="1">
    <location>
        <begin position="1"/>
        <end position="21"/>
    </location>
</feature>
<protein>
    <recommendedName>
        <fullName evidence="4">Reverse transcriptase domain-containing protein</fullName>
    </recommendedName>
</protein>
<name>A0ABQ5B8T2_9ASTR</name>
<accession>A0ABQ5B8T2</accession>
<dbReference type="Proteomes" id="UP001151760">
    <property type="component" value="Unassembled WGS sequence"/>
</dbReference>
<evidence type="ECO:0000313" key="3">
    <source>
        <dbReference type="Proteomes" id="UP001151760"/>
    </source>
</evidence>
<keyword evidence="3" id="KW-1185">Reference proteome</keyword>
<sequence>MMKTILSQAEAQPRASKSGRARCVTCRGAHSHRNCPATDGNIYRDNIQEYVSQAAAANFNQGNTNSRPPMVANQIRPPGFPPIQNNQNTISIRIKGIISTKIKEPISIKTVEITSTKDKFTNLRLVNHRFTKLNLIKLPLRKCKFVNSNTASTLSSGSLLSNTVTNPKEDLKGITTRSGVAYQGPNDSYFFS</sequence>
<reference evidence="2" key="1">
    <citation type="journal article" date="2022" name="Int. J. Mol. Sci.">
        <title>Draft Genome of Tanacetum Coccineum: Genomic Comparison of Closely Related Tanacetum-Family Plants.</title>
        <authorList>
            <person name="Yamashiro T."/>
            <person name="Shiraishi A."/>
            <person name="Nakayama K."/>
            <person name="Satake H."/>
        </authorList>
    </citation>
    <scope>NUCLEOTIDE SEQUENCE</scope>
</reference>
<proteinExistence type="predicted"/>